<protein>
    <submittedName>
        <fullName evidence="1">Uncharacterized protein</fullName>
    </submittedName>
</protein>
<organism evidence="1 2">
    <name type="scientific">Pleurodeles waltl</name>
    <name type="common">Iberian ribbed newt</name>
    <dbReference type="NCBI Taxonomy" id="8319"/>
    <lineage>
        <taxon>Eukaryota</taxon>
        <taxon>Metazoa</taxon>
        <taxon>Chordata</taxon>
        <taxon>Craniata</taxon>
        <taxon>Vertebrata</taxon>
        <taxon>Euteleostomi</taxon>
        <taxon>Amphibia</taxon>
        <taxon>Batrachia</taxon>
        <taxon>Caudata</taxon>
        <taxon>Salamandroidea</taxon>
        <taxon>Salamandridae</taxon>
        <taxon>Pleurodelinae</taxon>
        <taxon>Pleurodeles</taxon>
    </lineage>
</organism>
<reference evidence="1" key="1">
    <citation type="journal article" date="2022" name="bioRxiv">
        <title>Sequencing and chromosome-scale assembly of the giantPleurodeles waltlgenome.</title>
        <authorList>
            <person name="Brown T."/>
            <person name="Elewa A."/>
            <person name="Iarovenko S."/>
            <person name="Subramanian E."/>
            <person name="Araus A.J."/>
            <person name="Petzold A."/>
            <person name="Susuki M."/>
            <person name="Suzuki K.-i.T."/>
            <person name="Hayashi T."/>
            <person name="Toyoda A."/>
            <person name="Oliveira C."/>
            <person name="Osipova E."/>
            <person name="Leigh N.D."/>
            <person name="Simon A."/>
            <person name="Yun M.H."/>
        </authorList>
    </citation>
    <scope>NUCLEOTIDE SEQUENCE</scope>
    <source>
        <strain evidence="1">20211129_DDA</strain>
        <tissue evidence="1">Liver</tissue>
    </source>
</reference>
<dbReference type="EMBL" id="JANPWB010000013">
    <property type="protein sequence ID" value="KAJ1109958.1"/>
    <property type="molecule type" value="Genomic_DNA"/>
</dbReference>
<dbReference type="AlphaFoldDB" id="A0AAV7N1Q1"/>
<dbReference type="Proteomes" id="UP001066276">
    <property type="component" value="Chromosome 9"/>
</dbReference>
<evidence type="ECO:0000313" key="1">
    <source>
        <dbReference type="EMBL" id="KAJ1109958.1"/>
    </source>
</evidence>
<gene>
    <name evidence="1" type="ORF">NDU88_007315</name>
</gene>
<accession>A0AAV7N1Q1</accession>
<evidence type="ECO:0000313" key="2">
    <source>
        <dbReference type="Proteomes" id="UP001066276"/>
    </source>
</evidence>
<proteinExistence type="predicted"/>
<sequence length="105" mass="11982">MTTDQPICSADPRSTKSRKIRCSRRDLRRLLFLCPVKRLRNTRSTKSRKLNKIRCGRRELPHTLKARCFALSPGLLLSIVGKLSRDVLLTLDGFMRGRCPACDSP</sequence>
<name>A0AAV7N1Q1_PLEWA</name>
<keyword evidence="2" id="KW-1185">Reference proteome</keyword>
<comment type="caution">
    <text evidence="1">The sequence shown here is derived from an EMBL/GenBank/DDBJ whole genome shotgun (WGS) entry which is preliminary data.</text>
</comment>